<proteinExistence type="predicted"/>
<gene>
    <name evidence="2" type="ORF">PoB_004264500</name>
</gene>
<dbReference type="InterPro" id="IPR036397">
    <property type="entry name" value="RNaseH_sf"/>
</dbReference>
<dbReference type="GO" id="GO:0003676">
    <property type="term" value="F:nucleic acid binding"/>
    <property type="evidence" value="ECO:0007669"/>
    <property type="project" value="InterPro"/>
</dbReference>
<dbReference type="Pfam" id="PF03184">
    <property type="entry name" value="DDE_1"/>
    <property type="match status" value="1"/>
</dbReference>
<accession>A0AAV4BAM1</accession>
<dbReference type="EMBL" id="BLXT01004654">
    <property type="protein sequence ID" value="GFO16140.1"/>
    <property type="molecule type" value="Genomic_DNA"/>
</dbReference>
<name>A0AAV4BAM1_9GAST</name>
<evidence type="ECO:0000259" key="1">
    <source>
        <dbReference type="Pfam" id="PF03184"/>
    </source>
</evidence>
<keyword evidence="3" id="KW-1185">Reference proteome</keyword>
<sequence length="97" mass="11426">MDGANFEEWFLTIIIPWVRRREGPKLMIGDNLSSHLSQHVMTKCEKINIRFVLLPPNSTAKCQSLDVSFFGPMRREWRKVMEQHKMRRPSCTSLHKA</sequence>
<evidence type="ECO:0000313" key="2">
    <source>
        <dbReference type="EMBL" id="GFO16140.1"/>
    </source>
</evidence>
<evidence type="ECO:0000313" key="3">
    <source>
        <dbReference type="Proteomes" id="UP000735302"/>
    </source>
</evidence>
<dbReference type="Proteomes" id="UP000735302">
    <property type="component" value="Unassembled WGS sequence"/>
</dbReference>
<comment type="caution">
    <text evidence="2">The sequence shown here is derived from an EMBL/GenBank/DDBJ whole genome shotgun (WGS) entry which is preliminary data.</text>
</comment>
<reference evidence="2 3" key="1">
    <citation type="journal article" date="2021" name="Elife">
        <title>Chloroplast acquisition without the gene transfer in kleptoplastic sea slugs, Plakobranchus ocellatus.</title>
        <authorList>
            <person name="Maeda T."/>
            <person name="Takahashi S."/>
            <person name="Yoshida T."/>
            <person name="Shimamura S."/>
            <person name="Takaki Y."/>
            <person name="Nagai Y."/>
            <person name="Toyoda A."/>
            <person name="Suzuki Y."/>
            <person name="Arimoto A."/>
            <person name="Ishii H."/>
            <person name="Satoh N."/>
            <person name="Nishiyama T."/>
            <person name="Hasebe M."/>
            <person name="Maruyama T."/>
            <person name="Minagawa J."/>
            <person name="Obokata J."/>
            <person name="Shigenobu S."/>
        </authorList>
    </citation>
    <scope>NUCLEOTIDE SEQUENCE [LARGE SCALE GENOMIC DNA]</scope>
</reference>
<feature type="domain" description="DDE-1" evidence="1">
    <location>
        <begin position="2"/>
        <end position="87"/>
    </location>
</feature>
<dbReference type="InterPro" id="IPR004875">
    <property type="entry name" value="DDE_SF_endonuclease_dom"/>
</dbReference>
<dbReference type="Gene3D" id="3.30.420.10">
    <property type="entry name" value="Ribonuclease H-like superfamily/Ribonuclease H"/>
    <property type="match status" value="1"/>
</dbReference>
<dbReference type="AlphaFoldDB" id="A0AAV4BAM1"/>
<protein>
    <submittedName>
        <fullName evidence="2">Pogo transposable element with krab domain</fullName>
    </submittedName>
</protein>
<organism evidence="2 3">
    <name type="scientific">Plakobranchus ocellatus</name>
    <dbReference type="NCBI Taxonomy" id="259542"/>
    <lineage>
        <taxon>Eukaryota</taxon>
        <taxon>Metazoa</taxon>
        <taxon>Spiralia</taxon>
        <taxon>Lophotrochozoa</taxon>
        <taxon>Mollusca</taxon>
        <taxon>Gastropoda</taxon>
        <taxon>Heterobranchia</taxon>
        <taxon>Euthyneura</taxon>
        <taxon>Panpulmonata</taxon>
        <taxon>Sacoglossa</taxon>
        <taxon>Placobranchoidea</taxon>
        <taxon>Plakobranchidae</taxon>
        <taxon>Plakobranchus</taxon>
    </lineage>
</organism>